<keyword evidence="4 6" id="KW-0067">ATP-binding</keyword>
<dbReference type="InterPro" id="IPR019821">
    <property type="entry name" value="Kinesin_motor_CS"/>
</dbReference>
<feature type="region of interest" description="Disordered" evidence="8">
    <location>
        <begin position="1731"/>
        <end position="1825"/>
    </location>
</feature>
<name>A0A0D2PF27_HYPSF</name>
<dbReference type="Gene3D" id="3.40.850.10">
    <property type="entry name" value="Kinesin motor domain"/>
    <property type="match status" value="1"/>
</dbReference>
<dbReference type="GO" id="GO:0003777">
    <property type="term" value="F:microtubule motor activity"/>
    <property type="evidence" value="ECO:0007669"/>
    <property type="project" value="InterPro"/>
</dbReference>
<dbReference type="PROSITE" id="PS00411">
    <property type="entry name" value="KINESIN_MOTOR_1"/>
    <property type="match status" value="1"/>
</dbReference>
<evidence type="ECO:0000313" key="11">
    <source>
        <dbReference type="Proteomes" id="UP000054270"/>
    </source>
</evidence>
<evidence type="ECO:0000313" key="10">
    <source>
        <dbReference type="EMBL" id="KJA27146.1"/>
    </source>
</evidence>
<evidence type="ECO:0000259" key="9">
    <source>
        <dbReference type="PROSITE" id="PS50067"/>
    </source>
</evidence>
<dbReference type="GO" id="GO:0005524">
    <property type="term" value="F:ATP binding"/>
    <property type="evidence" value="ECO:0007669"/>
    <property type="project" value="UniProtKB-UniRule"/>
</dbReference>
<dbReference type="SUPFAM" id="SSF52540">
    <property type="entry name" value="P-loop containing nucleoside triphosphate hydrolases"/>
    <property type="match status" value="1"/>
</dbReference>
<dbReference type="OMA" id="YEQHETL"/>
<feature type="domain" description="Kinesin motor" evidence="9">
    <location>
        <begin position="13"/>
        <end position="465"/>
    </location>
</feature>
<dbReference type="EMBL" id="KN817525">
    <property type="protein sequence ID" value="KJA27146.1"/>
    <property type="molecule type" value="Genomic_DNA"/>
</dbReference>
<dbReference type="PANTHER" id="PTHR47969">
    <property type="entry name" value="CHROMOSOME-ASSOCIATED KINESIN KIF4A-RELATED"/>
    <property type="match status" value="1"/>
</dbReference>
<dbReference type="InterPro" id="IPR036961">
    <property type="entry name" value="Kinesin_motor_dom_sf"/>
</dbReference>
<keyword evidence="6" id="KW-0505">Motor protein</keyword>
<dbReference type="STRING" id="945553.A0A0D2PF27"/>
<dbReference type="Pfam" id="PF00225">
    <property type="entry name" value="Kinesin"/>
    <property type="match status" value="2"/>
</dbReference>
<dbReference type="PANTHER" id="PTHR47969:SF15">
    <property type="entry name" value="CHROMOSOME-ASSOCIATED KINESIN KIF4A-RELATED"/>
    <property type="match status" value="1"/>
</dbReference>
<feature type="compositionally biased region" description="Polar residues" evidence="8">
    <location>
        <begin position="301"/>
        <end position="310"/>
    </location>
</feature>
<reference evidence="11" key="1">
    <citation type="submission" date="2014-04" db="EMBL/GenBank/DDBJ databases">
        <title>Evolutionary Origins and Diversification of the Mycorrhizal Mutualists.</title>
        <authorList>
            <consortium name="DOE Joint Genome Institute"/>
            <consortium name="Mycorrhizal Genomics Consortium"/>
            <person name="Kohler A."/>
            <person name="Kuo A."/>
            <person name="Nagy L.G."/>
            <person name="Floudas D."/>
            <person name="Copeland A."/>
            <person name="Barry K.W."/>
            <person name="Cichocki N."/>
            <person name="Veneault-Fourrey C."/>
            <person name="LaButti K."/>
            <person name="Lindquist E.A."/>
            <person name="Lipzen A."/>
            <person name="Lundell T."/>
            <person name="Morin E."/>
            <person name="Murat C."/>
            <person name="Riley R."/>
            <person name="Ohm R."/>
            <person name="Sun H."/>
            <person name="Tunlid A."/>
            <person name="Henrissat B."/>
            <person name="Grigoriev I.V."/>
            <person name="Hibbett D.S."/>
            <person name="Martin F."/>
        </authorList>
    </citation>
    <scope>NUCLEOTIDE SEQUENCE [LARGE SCALE GENOMIC DNA]</scope>
    <source>
        <strain evidence="11">FD-334 SS-4</strain>
    </source>
</reference>
<keyword evidence="3 6" id="KW-0547">Nucleotide-binding</keyword>
<gene>
    <name evidence="10" type="ORF">HYPSUDRAFT_107657</name>
</gene>
<feature type="compositionally biased region" description="Basic and acidic residues" evidence="8">
    <location>
        <begin position="1042"/>
        <end position="1051"/>
    </location>
</feature>
<dbReference type="PRINTS" id="PR00380">
    <property type="entry name" value="KINESINHEAVY"/>
</dbReference>
<evidence type="ECO:0000256" key="3">
    <source>
        <dbReference type="ARBA" id="ARBA00022741"/>
    </source>
</evidence>
<feature type="coiled-coil region" evidence="7">
    <location>
        <begin position="691"/>
        <end position="774"/>
    </location>
</feature>
<feature type="compositionally biased region" description="Low complexity" evidence="8">
    <location>
        <begin position="266"/>
        <end position="276"/>
    </location>
</feature>
<evidence type="ECO:0000256" key="2">
    <source>
        <dbReference type="ARBA" id="ARBA00022490"/>
    </source>
</evidence>
<dbReference type="InterPro" id="IPR027417">
    <property type="entry name" value="P-loop_NTPase"/>
</dbReference>
<dbReference type="InterPro" id="IPR001752">
    <property type="entry name" value="Kinesin_motor_dom"/>
</dbReference>
<dbReference type="Proteomes" id="UP000054270">
    <property type="component" value="Unassembled WGS sequence"/>
</dbReference>
<dbReference type="GO" id="GO:0007052">
    <property type="term" value="P:mitotic spindle organization"/>
    <property type="evidence" value="ECO:0007669"/>
    <property type="project" value="TreeGrafter"/>
</dbReference>
<feature type="compositionally biased region" description="Polar residues" evidence="8">
    <location>
        <begin position="38"/>
        <end position="51"/>
    </location>
</feature>
<feature type="coiled-coil region" evidence="7">
    <location>
        <begin position="1528"/>
        <end position="1562"/>
    </location>
</feature>
<keyword evidence="11" id="KW-1185">Reference proteome</keyword>
<dbReference type="GO" id="GO:0005737">
    <property type="term" value="C:cytoplasm"/>
    <property type="evidence" value="ECO:0007669"/>
    <property type="project" value="UniProtKB-SubCell"/>
</dbReference>
<feature type="coiled-coil region" evidence="7">
    <location>
        <begin position="1831"/>
        <end position="1865"/>
    </location>
</feature>
<feature type="coiled-coil region" evidence="7">
    <location>
        <begin position="518"/>
        <end position="552"/>
    </location>
</feature>
<evidence type="ECO:0000256" key="6">
    <source>
        <dbReference type="PROSITE-ProRule" id="PRU00283"/>
    </source>
</evidence>
<evidence type="ECO:0000256" key="8">
    <source>
        <dbReference type="SAM" id="MobiDB-lite"/>
    </source>
</evidence>
<feature type="non-terminal residue" evidence="10">
    <location>
        <position position="1971"/>
    </location>
</feature>
<feature type="region of interest" description="Disordered" evidence="8">
    <location>
        <begin position="1934"/>
        <end position="1958"/>
    </location>
</feature>
<dbReference type="InterPro" id="IPR027640">
    <property type="entry name" value="Kinesin-like_fam"/>
</dbReference>
<dbReference type="GO" id="GO:0007018">
    <property type="term" value="P:microtubule-based movement"/>
    <property type="evidence" value="ECO:0007669"/>
    <property type="project" value="InterPro"/>
</dbReference>
<dbReference type="OrthoDB" id="3176171at2759"/>
<feature type="compositionally biased region" description="Polar residues" evidence="8">
    <location>
        <begin position="796"/>
        <end position="820"/>
    </location>
</feature>
<evidence type="ECO:0000256" key="5">
    <source>
        <dbReference type="ARBA" id="ARBA00023054"/>
    </source>
</evidence>
<dbReference type="SUPFAM" id="SSF57997">
    <property type="entry name" value="Tropomyosin"/>
    <property type="match status" value="1"/>
</dbReference>
<evidence type="ECO:0000256" key="4">
    <source>
        <dbReference type="ARBA" id="ARBA00022840"/>
    </source>
</evidence>
<feature type="coiled-coil region" evidence="7">
    <location>
        <begin position="1235"/>
        <end position="1273"/>
    </location>
</feature>
<comment type="similarity">
    <text evidence="6">Belongs to the TRAFAC class myosin-kinesin ATPase superfamily. Kinesin family.</text>
</comment>
<protein>
    <recommendedName>
        <fullName evidence="9">Kinesin motor domain-containing protein</fullName>
    </recommendedName>
</protein>
<organism evidence="10 11">
    <name type="scientific">Hypholoma sublateritium (strain FD-334 SS-4)</name>
    <dbReference type="NCBI Taxonomy" id="945553"/>
    <lineage>
        <taxon>Eukaryota</taxon>
        <taxon>Fungi</taxon>
        <taxon>Dikarya</taxon>
        <taxon>Basidiomycota</taxon>
        <taxon>Agaricomycotina</taxon>
        <taxon>Agaricomycetes</taxon>
        <taxon>Agaricomycetidae</taxon>
        <taxon>Agaricales</taxon>
        <taxon>Agaricineae</taxon>
        <taxon>Strophariaceae</taxon>
        <taxon>Hypholoma</taxon>
    </lineage>
</organism>
<comment type="subcellular location">
    <subcellularLocation>
        <location evidence="1">Cytoplasm</location>
    </subcellularLocation>
</comment>
<keyword evidence="5 7" id="KW-0175">Coiled coil</keyword>
<feature type="compositionally biased region" description="Low complexity" evidence="8">
    <location>
        <begin position="1052"/>
        <end position="1065"/>
    </location>
</feature>
<dbReference type="SMART" id="SM00129">
    <property type="entry name" value="KISc"/>
    <property type="match status" value="1"/>
</dbReference>
<dbReference type="PROSITE" id="PS50067">
    <property type="entry name" value="KINESIN_MOTOR_2"/>
    <property type="match status" value="1"/>
</dbReference>
<accession>A0A0D2PF27</accession>
<proteinExistence type="inferred from homology"/>
<feature type="region of interest" description="Disordered" evidence="8">
    <location>
        <begin position="792"/>
        <end position="820"/>
    </location>
</feature>
<feature type="compositionally biased region" description="Low complexity" evidence="8">
    <location>
        <begin position="1791"/>
        <end position="1813"/>
    </location>
</feature>
<feature type="compositionally biased region" description="Pro residues" evidence="8">
    <location>
        <begin position="1761"/>
        <end position="1777"/>
    </location>
</feature>
<evidence type="ECO:0000256" key="1">
    <source>
        <dbReference type="ARBA" id="ARBA00004496"/>
    </source>
</evidence>
<sequence length="1971" mass="218210">MAPASSSSSPTTSVQVALRIRPPTTQDSTSIPARFQRSVIQATSSTSVTIESPSATLTGTGSGSAPAASTGSGPKKQPFTFDQVHPPPTTQYELYESTARPLVSRFTEGFNCTILAYGQTSSGKTFTMTGVDLDADPSDPHTNMGIIPRAVSSIFASARQLKEERGSTWNYNLKGSFIEIYNEDLIDLLSLEDPNGARREVQIREDKEGHIIWGGLREVNVKNAHEVMGLLKKGSSIRRTNETDMNAQSSRSHAIFSLTLTQKKYSGSGHPPRSSSPLPPGGRSPSRLARPGSMYAGGPSPASNRVSSPTMGRPATPSFAVAMGRGSSLRPASALGHMGGERAGSIDEDTGDWVTIVSKFHFVDLAGSERLKRTAAAGERIKEGISINSGLLALGNVISALGDPSRAKSNTASHIPYRDSKLTRLLQDSLGGNAHTLMIACVSPAEWNAAETINTLKYANRARNIKNRAVLNEKEDGWDDVEWLQGTVSRLRKELKIIKDGGAVPSADREPEVLEGAGKKVLAQMTDLQNNYEDLREKYVERTEELTRLRRELGEKHRSSTSGAVGGTGKYEEIVGPVIEEYEKTISAMEAELSLNRAALRHTNEMVEEKEEELAGITERHAATELYVEELRSRVAKLTEREASTEAYVRDLEEKMKAYDETSVSSSESMTDLKREVTRFKDAEAHSSKYIADLEARLARSDESIVLLQKNVETLEQDSVRRREEAETLQSRLEAFRQDGENWRTELEAREAKVKQLEEKMKEWEQKRKEAAETRLRLGSVVGEVESARRSIENDLANTSSGPITSESTESLVGPSQTKRTSLVDEMPITVPNAELEAQLLALQQTHSATLADLSSVSAKYRDALTEISDLAAQIQEVKLGNLNVAESTDSPITDKPMDPPPFRRRATNPRIRDSADAQLNSAGRRLFFRQAASAESLHARSLSQSLSLSQELSSAHLRKASFSSHGTSSSHSPSNSHSNSLSHSHSASTSISGALRPNLSISMPSLSPNSNERSVSSLEKEIMRLQEVLKERETEISLLEESLKESEERTAANGADAEAQEANGINVDNTLSPKTMNRFDHIRKTMEGGVNGHNGHADTNSTYSEDESLERLNELMLSMAQKESHHREVVDDLNTQLNQTRRQLDDLTTLSRDQTLNMSKEIEALQKNHGDDFALLEEVREREARLVITLEKVEAAHKAEIDALQTAHEEAINAKALEAESLATSLTRDHESALLTLRENLEASSAALDNANQEHESTFAKLKLEHENALQTKLHEQYAILQETQADHEKIVAKLQTEHTSVLRQKEEESATLLQATEEEYYNALTKLRSDHAEAIKTIAAETNATIERLREEQAGELRMAEIARQGTLSESESSRTLVMTTLQEEHVAAIARKEAAFSEEIESLNAGFLRTSKAKDDDHALQIDRLKLEHESAIGKMKSDWRTEMDRVIAASTAEQEAHAAAIQKISQEKDAAIRTVQEQQAAVLQEIEHGFQDEIRSLKDKHAKVVADLTSKKDEGHESLVQSHVQEIAALKTEHEREIAQLEEDAIALQEKHNEALAAAKARSNALFLEEQSRLSATMTELQSQQAKERETFVKDREILIEELEAHKAAADEFTLLREQGRQQHEQELDSKSQQIASMEQDLITLGSDRDELESEVRQLRAELGKTRGEQSKLIQEASKRESLVMELDRHRSILAELQENLQKVKDEKDTLQTEKNRSDTLVRELQAQLARSASPPNIRSPDRNMGFQRGQNLPGIKLPPPTPPPSVPPPPAPRSATNHIFADSNFSTSSQGSAFTSSISSKESQPESPATSVGHLPPINGVASADAKAATAKIEQQSKLIDEQEAMIKTLNKQLSHCESDLQTHMDLVTTLETSLGDSEKNLRKARMQATEIARERDTLNVKLEALRNELSEAKREVVSVRRSIVEEKQSLEQRLDEERKAKERARQQLDSRMEELQRRKSKFACL</sequence>
<feature type="region of interest" description="Disordered" evidence="8">
    <location>
        <begin position="263"/>
        <end position="321"/>
    </location>
</feature>
<dbReference type="GO" id="GO:0008017">
    <property type="term" value="F:microtubule binding"/>
    <property type="evidence" value="ECO:0007669"/>
    <property type="project" value="InterPro"/>
</dbReference>
<feature type="region of interest" description="Disordered" evidence="8">
    <location>
        <begin position="1"/>
        <end position="79"/>
    </location>
</feature>
<feature type="binding site" evidence="6">
    <location>
        <begin position="118"/>
        <end position="125"/>
    </location>
    <ligand>
        <name>ATP</name>
        <dbReference type="ChEBI" id="CHEBI:30616"/>
    </ligand>
</feature>
<feature type="region of interest" description="Disordered" evidence="8">
    <location>
        <begin position="1042"/>
        <end position="1074"/>
    </location>
</feature>
<feature type="region of interest" description="Disordered" evidence="8">
    <location>
        <begin position="886"/>
        <end position="915"/>
    </location>
</feature>
<dbReference type="GO" id="GO:0005875">
    <property type="term" value="C:microtubule associated complex"/>
    <property type="evidence" value="ECO:0007669"/>
    <property type="project" value="TreeGrafter"/>
</dbReference>
<evidence type="ECO:0000256" key="7">
    <source>
        <dbReference type="SAM" id="Coils"/>
    </source>
</evidence>
<feature type="region of interest" description="Disordered" evidence="8">
    <location>
        <begin position="960"/>
        <end position="992"/>
    </location>
</feature>
<dbReference type="GO" id="GO:0051231">
    <property type="term" value="P:spindle elongation"/>
    <property type="evidence" value="ECO:0007669"/>
    <property type="project" value="TreeGrafter"/>
</dbReference>
<feature type="compositionally biased region" description="Low complexity" evidence="8">
    <location>
        <begin position="52"/>
        <end position="74"/>
    </location>
</feature>
<feature type="compositionally biased region" description="Low complexity" evidence="8">
    <location>
        <begin position="1"/>
        <end position="13"/>
    </location>
</feature>
<keyword evidence="2" id="KW-0963">Cytoplasm</keyword>
<feature type="coiled-coil region" evidence="7">
    <location>
        <begin position="579"/>
        <end position="655"/>
    </location>
</feature>